<dbReference type="Pfam" id="PF17170">
    <property type="entry name" value="DUF5128"/>
    <property type="match status" value="1"/>
</dbReference>
<dbReference type="InterPro" id="IPR011042">
    <property type="entry name" value="6-blade_b-propeller_TolB-like"/>
</dbReference>
<gene>
    <name evidence="1" type="ordered locus">BFO_1020</name>
</gene>
<dbReference type="Proteomes" id="UP000005436">
    <property type="component" value="Chromosome"/>
</dbReference>
<evidence type="ECO:0000313" key="2">
    <source>
        <dbReference type="Proteomes" id="UP000005436"/>
    </source>
</evidence>
<dbReference type="STRING" id="203275.BFO_1020"/>
<dbReference type="HOGENOM" id="CLU_778284_0_0_10"/>
<sequence length="356" mass="41238">MKWISIFVSCCMFISCSDSGKNNLIAKYATRTDFRNHNMKLESLVSNIRVFPLQPQNEEIIGSVNDLCFIGDTVYILDENASSIHSFDIINGKHIKTLHGRGGGNREYVHPIAIASNEKHIFLLDQMTQRILCYDKSLNYINTTGIGFAGGDLVCHNDNLIVYNLAKSPNYDYKFICLDLNGAVLDKIMPFKEDKYHRDMFNWGTKNHFTMNENGILYFYDSFTNVLYRKTSMKDESYYEVDFGQYTIPQDKPVNSFNIYESSYAIPTDYFLIKNRIIVSLLLDGKRYYSFINTETGQSETGTVKYLDGKLPFFPQWSHKNTLVGCCLYEDVKENSMLEEYLIDDEETYVLLFYDI</sequence>
<protein>
    <submittedName>
        <fullName evidence="1">Putative lipoprotein</fullName>
    </submittedName>
</protein>
<reference evidence="2" key="1">
    <citation type="submission" date="2011-12" db="EMBL/GenBank/DDBJ databases">
        <title>Complete sequence of Tannerella forsythia ATCC 43037.</title>
        <authorList>
            <person name="Dewhirst F."/>
            <person name="Tanner A."/>
            <person name="Izard J."/>
            <person name="Brinkac L."/>
            <person name="Durkin A.S."/>
            <person name="Hostetler J."/>
            <person name="Shetty J."/>
            <person name="Torralba M."/>
            <person name="Gill S."/>
            <person name="Nelson K."/>
        </authorList>
    </citation>
    <scope>NUCLEOTIDE SEQUENCE [LARGE SCALE GENOMIC DNA]</scope>
    <source>
        <strain evidence="2">ATCC 43037 / JCM 10827 / CCUG 33226 / KCTC 5666 / FDC 338</strain>
    </source>
</reference>
<evidence type="ECO:0000313" key="1">
    <source>
        <dbReference type="EMBL" id="AEW20739.1"/>
    </source>
</evidence>
<dbReference type="PATRIC" id="fig|203275.8.peg.919"/>
<name>G8UQM2_TANFA</name>
<dbReference type="Gene3D" id="2.120.10.30">
    <property type="entry name" value="TolB, C-terminal domain"/>
    <property type="match status" value="1"/>
</dbReference>
<dbReference type="KEGG" id="tfo:BFO_1020"/>
<accession>G8UQM2</accession>
<proteinExistence type="predicted"/>
<dbReference type="InterPro" id="IPR011044">
    <property type="entry name" value="Quino_amine_DH_bsu"/>
</dbReference>
<keyword evidence="2" id="KW-1185">Reference proteome</keyword>
<organism evidence="1 2">
    <name type="scientific">Tannerella forsythia (strain ATCC 43037 / JCM 10827 / CCUG 21028 A / KCTC 5666 / FDC 338)</name>
    <name type="common">Bacteroides forsythus</name>
    <dbReference type="NCBI Taxonomy" id="203275"/>
    <lineage>
        <taxon>Bacteria</taxon>
        <taxon>Pseudomonadati</taxon>
        <taxon>Bacteroidota</taxon>
        <taxon>Bacteroidia</taxon>
        <taxon>Bacteroidales</taxon>
        <taxon>Tannerellaceae</taxon>
        <taxon>Tannerella</taxon>
    </lineage>
</organism>
<dbReference type="EMBL" id="CP003191">
    <property type="protein sequence ID" value="AEW20739.1"/>
    <property type="molecule type" value="Genomic_DNA"/>
</dbReference>
<dbReference type="eggNOG" id="ENOG50347F9">
    <property type="taxonomic scope" value="Bacteria"/>
</dbReference>
<dbReference type="PROSITE" id="PS51257">
    <property type="entry name" value="PROKAR_LIPOPROTEIN"/>
    <property type="match status" value="1"/>
</dbReference>
<dbReference type="AlphaFoldDB" id="G8UQM2"/>
<keyword evidence="1" id="KW-0449">Lipoprotein</keyword>
<dbReference type="SUPFAM" id="SSF50969">
    <property type="entry name" value="YVTN repeat-like/Quinoprotein amine dehydrogenase"/>
    <property type="match status" value="1"/>
</dbReference>